<dbReference type="AlphaFoldDB" id="A0A5M6BRI8"/>
<dbReference type="OrthoDB" id="6159439at2759"/>
<dbReference type="GeneID" id="43591490"/>
<evidence type="ECO:0000313" key="8">
    <source>
        <dbReference type="EMBL" id="WWD20344.1"/>
    </source>
</evidence>
<dbReference type="SMART" id="SM00389">
    <property type="entry name" value="HOX"/>
    <property type="match status" value="1"/>
</dbReference>
<dbReference type="GO" id="GO:0000981">
    <property type="term" value="F:DNA-binding transcription factor activity, RNA polymerase II-specific"/>
    <property type="evidence" value="ECO:0007669"/>
    <property type="project" value="InterPro"/>
</dbReference>
<evidence type="ECO:0000256" key="1">
    <source>
        <dbReference type="ARBA" id="ARBA00004123"/>
    </source>
</evidence>
<keyword evidence="4 5" id="KW-0539">Nucleus</keyword>
<dbReference type="InterPro" id="IPR009057">
    <property type="entry name" value="Homeodomain-like_sf"/>
</dbReference>
<dbReference type="GO" id="GO:0005634">
    <property type="term" value="C:nucleus"/>
    <property type="evidence" value="ECO:0007669"/>
    <property type="project" value="UniProtKB-SubCell"/>
</dbReference>
<keyword evidence="9" id="KW-1185">Reference proteome</keyword>
<accession>A0A5M6BRI8</accession>
<feature type="compositionally biased region" description="Basic and acidic residues" evidence="7">
    <location>
        <begin position="189"/>
        <end position="199"/>
    </location>
</feature>
<dbReference type="PROSITE" id="PS50071">
    <property type="entry name" value="HOMEOBOX_2"/>
    <property type="match status" value="1"/>
</dbReference>
<dbReference type="PANTHER" id="PTHR24324">
    <property type="entry name" value="HOMEOBOX PROTEIN HHEX"/>
    <property type="match status" value="1"/>
</dbReference>
<dbReference type="SUPFAM" id="SSF46689">
    <property type="entry name" value="Homeodomain-like"/>
    <property type="match status" value="1"/>
</dbReference>
<dbReference type="Pfam" id="PF00046">
    <property type="entry name" value="Homeodomain"/>
    <property type="match status" value="1"/>
</dbReference>
<dbReference type="InterPro" id="IPR017970">
    <property type="entry name" value="Homeobox_CS"/>
</dbReference>
<keyword evidence="3 5" id="KW-0371">Homeobox</keyword>
<keyword evidence="2 5" id="KW-0238">DNA-binding</keyword>
<evidence type="ECO:0000256" key="2">
    <source>
        <dbReference type="ARBA" id="ARBA00023125"/>
    </source>
</evidence>
<comment type="subcellular location">
    <subcellularLocation>
        <location evidence="1 5 6">Nucleus</location>
    </subcellularLocation>
</comment>
<evidence type="ECO:0000313" key="9">
    <source>
        <dbReference type="Proteomes" id="UP000322225"/>
    </source>
</evidence>
<organism evidence="8 9">
    <name type="scientific">Kwoniella shandongensis</name>
    <dbReference type="NCBI Taxonomy" id="1734106"/>
    <lineage>
        <taxon>Eukaryota</taxon>
        <taxon>Fungi</taxon>
        <taxon>Dikarya</taxon>
        <taxon>Basidiomycota</taxon>
        <taxon>Agaricomycotina</taxon>
        <taxon>Tremellomycetes</taxon>
        <taxon>Tremellales</taxon>
        <taxon>Cryptococcaceae</taxon>
        <taxon>Kwoniella</taxon>
    </lineage>
</organism>
<evidence type="ECO:0000256" key="5">
    <source>
        <dbReference type="PROSITE-ProRule" id="PRU00108"/>
    </source>
</evidence>
<dbReference type="GO" id="GO:0030154">
    <property type="term" value="P:cell differentiation"/>
    <property type="evidence" value="ECO:0007669"/>
    <property type="project" value="TreeGrafter"/>
</dbReference>
<reference evidence="8" key="1">
    <citation type="submission" date="2017-08" db="EMBL/GenBank/DDBJ databases">
        <authorList>
            <person name="Cuomo C."/>
            <person name="Billmyre B."/>
            <person name="Heitman J."/>
        </authorList>
    </citation>
    <scope>NUCLEOTIDE SEQUENCE</scope>
    <source>
        <strain evidence="8">CBS 12478</strain>
    </source>
</reference>
<sequence>MVIDRNSLRKPTKGMSLRPRTAPVPKTTPSVRKKRQRHTSSTAPIPALVAAPAPARVALRDPPDPLRIGSLESEEGMSVDVDLPPRSQSLARSDCSRNVVLSPSLSPIQIAGTPTPAEEATPHLGQHGPKRAETIHDADGPKYLDKAVQVPEPVSASTHPSLPLIYQSPLDTYDDVQEAFVHTGQSHGHGLEVHVKPDTNRQLGERSSSPSSTRTISPGFLPKRSSPHSPEAILSEKWSVRTPRSTNKGYISPPHPSVSPRVARPQLRIQPSAPPIQMPLSPAVHNLRFGARPPGAGVIHPVLRDEVAEGAERSHSLVTSPLSPGDSGGGFKAPRKRADDGQLAILNKVFENTWYPSTEERDDLARKLGMTSRSVQIWFQNRRRAIKVDHQSALERAEAEGRVHSHDV</sequence>
<evidence type="ECO:0000256" key="3">
    <source>
        <dbReference type="ARBA" id="ARBA00023155"/>
    </source>
</evidence>
<dbReference type="PROSITE" id="PS00027">
    <property type="entry name" value="HOMEOBOX_1"/>
    <property type="match status" value="1"/>
</dbReference>
<gene>
    <name evidence="8" type="ORF">CI109_104820</name>
</gene>
<dbReference type="Gene3D" id="1.10.10.60">
    <property type="entry name" value="Homeodomain-like"/>
    <property type="match status" value="1"/>
</dbReference>
<proteinExistence type="predicted"/>
<evidence type="ECO:0000256" key="6">
    <source>
        <dbReference type="RuleBase" id="RU000682"/>
    </source>
</evidence>
<feature type="compositionally biased region" description="Low complexity" evidence="7">
    <location>
        <begin position="43"/>
        <end position="57"/>
    </location>
</feature>
<feature type="region of interest" description="Disordered" evidence="7">
    <location>
        <begin position="1"/>
        <end position="137"/>
    </location>
</feature>
<feature type="region of interest" description="Disordered" evidence="7">
    <location>
        <begin position="184"/>
        <end position="262"/>
    </location>
</feature>
<name>A0A5M6BRI8_9TREE</name>
<dbReference type="GO" id="GO:0000978">
    <property type="term" value="F:RNA polymerase II cis-regulatory region sequence-specific DNA binding"/>
    <property type="evidence" value="ECO:0007669"/>
    <property type="project" value="TreeGrafter"/>
</dbReference>
<feature type="DNA-binding region" description="Homeobox" evidence="5">
    <location>
        <begin position="331"/>
        <end position="390"/>
    </location>
</feature>
<dbReference type="InterPro" id="IPR001356">
    <property type="entry name" value="HD"/>
</dbReference>
<dbReference type="Proteomes" id="UP000322225">
    <property type="component" value="Chromosome 8"/>
</dbReference>
<dbReference type="RefSeq" id="XP_031858436.1">
    <property type="nucleotide sequence ID" value="XM_032007322.1"/>
</dbReference>
<reference evidence="8" key="2">
    <citation type="submission" date="2024-01" db="EMBL/GenBank/DDBJ databases">
        <title>Comparative genomics of Cryptococcus and Kwoniella reveals pathogenesis evolution and contrasting modes of karyotype evolution via chromosome fusion or intercentromeric recombination.</title>
        <authorList>
            <person name="Coelho M.A."/>
            <person name="David-Palma M."/>
            <person name="Shea T."/>
            <person name="Bowers K."/>
            <person name="McGinley-Smith S."/>
            <person name="Mohammad A.W."/>
            <person name="Gnirke A."/>
            <person name="Yurkov A.M."/>
            <person name="Nowrousian M."/>
            <person name="Sun S."/>
            <person name="Cuomo C.A."/>
            <person name="Heitman J."/>
        </authorList>
    </citation>
    <scope>NUCLEOTIDE SEQUENCE</scope>
    <source>
        <strain evidence="8">CBS 12478</strain>
    </source>
</reference>
<evidence type="ECO:0000256" key="4">
    <source>
        <dbReference type="ARBA" id="ARBA00023242"/>
    </source>
</evidence>
<dbReference type="InterPro" id="IPR051000">
    <property type="entry name" value="Homeobox_DNA-bind_prot"/>
</dbReference>
<evidence type="ECO:0000256" key="7">
    <source>
        <dbReference type="SAM" id="MobiDB-lite"/>
    </source>
</evidence>
<dbReference type="EMBL" id="CP144058">
    <property type="protein sequence ID" value="WWD20344.1"/>
    <property type="molecule type" value="Genomic_DNA"/>
</dbReference>
<dbReference type="PANTHER" id="PTHR24324:SF5">
    <property type="entry name" value="HEMATOPOIETICALLY-EXPRESSED HOMEOBOX PROTEIN HHEX"/>
    <property type="match status" value="1"/>
</dbReference>
<protein>
    <submittedName>
        <fullName evidence="8">Uncharacterized protein</fullName>
    </submittedName>
</protein>
<feature type="compositionally biased region" description="Low complexity" evidence="7">
    <location>
        <begin position="206"/>
        <end position="218"/>
    </location>
</feature>
<dbReference type="CDD" id="cd00086">
    <property type="entry name" value="homeodomain"/>
    <property type="match status" value="1"/>
</dbReference>
<dbReference type="KEGG" id="ksn:43591490"/>
<feature type="region of interest" description="Disordered" evidence="7">
    <location>
        <begin position="310"/>
        <end position="336"/>
    </location>
</feature>